<dbReference type="PANTHER" id="PTHR38436:SF1">
    <property type="entry name" value="ESTER CYCLASE"/>
    <property type="match status" value="1"/>
</dbReference>
<accession>A0A845MFD9</accession>
<gene>
    <name evidence="1" type="ORF">GQF03_07340</name>
</gene>
<dbReference type="EMBL" id="WTVA01000003">
    <property type="protein sequence ID" value="MZR22140.1"/>
    <property type="molecule type" value="Genomic_DNA"/>
</dbReference>
<keyword evidence="2" id="KW-1185">Reference proteome</keyword>
<dbReference type="Proteomes" id="UP000445696">
    <property type="component" value="Unassembled WGS sequence"/>
</dbReference>
<evidence type="ECO:0000313" key="2">
    <source>
        <dbReference type="Proteomes" id="UP000445696"/>
    </source>
</evidence>
<organism evidence="1 2">
    <name type="scientific">Sneathiella chungangensis</name>
    <dbReference type="NCBI Taxonomy" id="1418234"/>
    <lineage>
        <taxon>Bacteria</taxon>
        <taxon>Pseudomonadati</taxon>
        <taxon>Pseudomonadota</taxon>
        <taxon>Alphaproteobacteria</taxon>
        <taxon>Sneathiellales</taxon>
        <taxon>Sneathiellaceae</taxon>
        <taxon>Sneathiella</taxon>
    </lineage>
</organism>
<dbReference type="SUPFAM" id="SSF54427">
    <property type="entry name" value="NTF2-like"/>
    <property type="match status" value="1"/>
</dbReference>
<dbReference type="OrthoDB" id="129343at2"/>
<dbReference type="AlphaFoldDB" id="A0A845MFD9"/>
<proteinExistence type="predicted"/>
<dbReference type="InterPro" id="IPR032710">
    <property type="entry name" value="NTF2-like_dom_sf"/>
</dbReference>
<reference evidence="1 2" key="1">
    <citation type="journal article" date="2014" name="Int. J. Syst. Evol. Microbiol.">
        <title>Sneathiella chungangensis sp. nov., isolated from a marine sand, and emended description of the genus Sneathiella.</title>
        <authorList>
            <person name="Siamphan C."/>
            <person name="Kim H."/>
            <person name="Lee J.S."/>
            <person name="Kim W."/>
        </authorList>
    </citation>
    <scope>NUCLEOTIDE SEQUENCE [LARGE SCALE GENOMIC DNA]</scope>
    <source>
        <strain evidence="1 2">KCTC 32476</strain>
    </source>
</reference>
<dbReference type="GO" id="GO:0030638">
    <property type="term" value="P:polyketide metabolic process"/>
    <property type="evidence" value="ECO:0007669"/>
    <property type="project" value="InterPro"/>
</dbReference>
<dbReference type="Pfam" id="PF07366">
    <property type="entry name" value="SnoaL"/>
    <property type="match status" value="1"/>
</dbReference>
<evidence type="ECO:0000313" key="1">
    <source>
        <dbReference type="EMBL" id="MZR22140.1"/>
    </source>
</evidence>
<name>A0A845MFD9_9PROT</name>
<dbReference type="InterPro" id="IPR009959">
    <property type="entry name" value="Cyclase_SnoaL-like"/>
</dbReference>
<comment type="caution">
    <text evidence="1">The sequence shown here is derived from an EMBL/GenBank/DDBJ whole genome shotgun (WGS) entry which is preliminary data.</text>
</comment>
<dbReference type="RefSeq" id="WP_161338601.1">
    <property type="nucleotide sequence ID" value="NZ_JBHSDG010000005.1"/>
</dbReference>
<dbReference type="Gene3D" id="3.10.450.50">
    <property type="match status" value="1"/>
</dbReference>
<protein>
    <submittedName>
        <fullName evidence="1">DUF4440 domain-containing protein</fullName>
    </submittedName>
</protein>
<dbReference type="PANTHER" id="PTHR38436">
    <property type="entry name" value="POLYKETIDE CYCLASE SNOAL-LIKE DOMAIN"/>
    <property type="match status" value="1"/>
</dbReference>
<sequence>MSGAEKYLSRLIERFYHEAWNAKDEDCAREILHKDFDFRGSLGPVRTGPEGFIKYMHELWVGLPDFRCDIEEIVDAGDSAAAKMAFSGTHDGLFYGVPGTGKRVVWSGGAFFKGDGRQITALWVLGDIDAIKRQLGPAASSDFV</sequence>